<dbReference type="Gene3D" id="2.70.50.50">
    <property type="entry name" value="chitin-binding protein cbp21"/>
    <property type="match status" value="1"/>
</dbReference>
<dbReference type="EMBL" id="BOOI01000038">
    <property type="protein sequence ID" value="GIH85657.1"/>
    <property type="molecule type" value="Genomic_DNA"/>
</dbReference>
<dbReference type="GO" id="GO:0004553">
    <property type="term" value="F:hydrolase activity, hydrolyzing O-glycosyl compounds"/>
    <property type="evidence" value="ECO:0007669"/>
    <property type="project" value="InterPro"/>
</dbReference>
<dbReference type="OrthoDB" id="2702399at2"/>
<evidence type="ECO:0000256" key="1">
    <source>
        <dbReference type="ARBA" id="ARBA00022729"/>
    </source>
</evidence>
<evidence type="ECO:0000313" key="7">
    <source>
        <dbReference type="Proteomes" id="UP000655044"/>
    </source>
</evidence>
<evidence type="ECO:0000259" key="5">
    <source>
        <dbReference type="SMART" id="SM00495"/>
    </source>
</evidence>
<feature type="region of interest" description="Disordered" evidence="3">
    <location>
        <begin position="171"/>
        <end position="222"/>
    </location>
</feature>
<reference evidence="6" key="1">
    <citation type="submission" date="2021-01" db="EMBL/GenBank/DDBJ databases">
        <title>Whole genome shotgun sequence of Planobispora rosea NBRC 15558.</title>
        <authorList>
            <person name="Komaki H."/>
            <person name="Tamura T."/>
        </authorList>
    </citation>
    <scope>NUCLEOTIDE SEQUENCE</scope>
    <source>
        <strain evidence="6">NBRC 15558</strain>
    </source>
</reference>
<dbReference type="SUPFAM" id="SSF51055">
    <property type="entry name" value="Carbohydrate binding domain"/>
    <property type="match status" value="1"/>
</dbReference>
<dbReference type="PANTHER" id="PTHR34823:SF1">
    <property type="entry name" value="CHITIN-BINDING TYPE-4 DOMAIN-CONTAINING PROTEIN"/>
    <property type="match status" value="1"/>
</dbReference>
<dbReference type="SMART" id="SM00495">
    <property type="entry name" value="ChtBD3"/>
    <property type="match status" value="1"/>
</dbReference>
<accession>A0A8J3S154</accession>
<dbReference type="GO" id="GO:0005975">
    <property type="term" value="P:carbohydrate metabolic process"/>
    <property type="evidence" value="ECO:0007669"/>
    <property type="project" value="InterPro"/>
</dbReference>
<dbReference type="CDD" id="cd12214">
    <property type="entry name" value="ChiA1_BD"/>
    <property type="match status" value="1"/>
</dbReference>
<keyword evidence="2" id="KW-0378">Hydrolase</keyword>
<dbReference type="AlphaFoldDB" id="A0A8J3S154"/>
<dbReference type="PANTHER" id="PTHR34823">
    <property type="entry name" value="GLCNAC-BINDING PROTEIN A"/>
    <property type="match status" value="1"/>
</dbReference>
<proteinExistence type="predicted"/>
<dbReference type="Pfam" id="PF02839">
    <property type="entry name" value="CBM_5_12"/>
    <property type="match status" value="1"/>
</dbReference>
<evidence type="ECO:0000256" key="2">
    <source>
        <dbReference type="ARBA" id="ARBA00022801"/>
    </source>
</evidence>
<dbReference type="InterPro" id="IPR003610">
    <property type="entry name" value="CBM5/12"/>
</dbReference>
<dbReference type="CDD" id="cd21177">
    <property type="entry name" value="LPMO_AA10"/>
    <property type="match status" value="1"/>
</dbReference>
<dbReference type="InterPro" id="IPR036573">
    <property type="entry name" value="CBM_sf_5/12"/>
</dbReference>
<organism evidence="6 7">
    <name type="scientific">Planobispora rosea</name>
    <dbReference type="NCBI Taxonomy" id="35762"/>
    <lineage>
        <taxon>Bacteria</taxon>
        <taxon>Bacillati</taxon>
        <taxon>Actinomycetota</taxon>
        <taxon>Actinomycetes</taxon>
        <taxon>Streptosporangiales</taxon>
        <taxon>Streptosporangiaceae</taxon>
        <taxon>Planobispora</taxon>
    </lineage>
</organism>
<name>A0A8J3S154_PLARO</name>
<dbReference type="InterPro" id="IPR004302">
    <property type="entry name" value="Cellulose/chitin-bd_N"/>
</dbReference>
<dbReference type="RefSeq" id="WP_068926218.1">
    <property type="nucleotide sequence ID" value="NZ_BMQP01000020.1"/>
</dbReference>
<dbReference type="SUPFAM" id="SSF81296">
    <property type="entry name" value="E set domains"/>
    <property type="match status" value="1"/>
</dbReference>
<dbReference type="InterPro" id="IPR051024">
    <property type="entry name" value="GlcNAc_Chitin_IntDeg"/>
</dbReference>
<gene>
    <name evidence="6" type="primary">cpbD_1</name>
    <name evidence="6" type="ORF">Pro02_40650</name>
</gene>
<protein>
    <submittedName>
        <fullName evidence="6">Cellulose-binding protein</fullName>
    </submittedName>
</protein>
<evidence type="ECO:0000256" key="3">
    <source>
        <dbReference type="SAM" id="MobiDB-lite"/>
    </source>
</evidence>
<dbReference type="GO" id="GO:0005576">
    <property type="term" value="C:extracellular region"/>
    <property type="evidence" value="ECO:0007669"/>
    <property type="project" value="InterPro"/>
</dbReference>
<dbReference type="Gene3D" id="2.10.10.20">
    <property type="entry name" value="Carbohydrate-binding module superfamily 5/12"/>
    <property type="match status" value="1"/>
</dbReference>
<feature type="chain" id="PRO_5035275544" evidence="4">
    <location>
        <begin position="22"/>
        <end position="270"/>
    </location>
</feature>
<dbReference type="GO" id="GO:0030246">
    <property type="term" value="F:carbohydrate binding"/>
    <property type="evidence" value="ECO:0007669"/>
    <property type="project" value="InterPro"/>
</dbReference>
<feature type="signal peptide" evidence="4">
    <location>
        <begin position="1"/>
        <end position="21"/>
    </location>
</feature>
<feature type="compositionally biased region" description="Low complexity" evidence="3">
    <location>
        <begin position="209"/>
        <end position="222"/>
    </location>
</feature>
<evidence type="ECO:0000313" key="6">
    <source>
        <dbReference type="EMBL" id="GIH85657.1"/>
    </source>
</evidence>
<sequence length="270" mass="28327">MRRTLTLAAVSSFAFGATVFAASPAMAHGYVSAPPSRQAFCAQGKIACGNVKYEPQSVEGPKGQRNCNAGIAAFAELNDDSKAWPTTAVGTSVNFSWVLTARHATSTWEYYIGNKLIASFNDNGRQPGATVTHNVNLAGYSGKQKVLAVWNIADTANAFYSCIDLQVGGSGGGTAPTPAPTPTKNPTTPAPTPAPTRTPAPLPSPTSVPKPTAVPTTFPTTPAGTWRLGGKYTIGNVVTYQGVKYRCLQSHTAYGDWAPPKVPALWKRLG</sequence>
<comment type="caution">
    <text evidence="6">The sequence shown here is derived from an EMBL/GenBank/DDBJ whole genome shotgun (WGS) entry which is preliminary data.</text>
</comment>
<feature type="domain" description="Chitin-binding type-3" evidence="5">
    <location>
        <begin position="223"/>
        <end position="269"/>
    </location>
</feature>
<dbReference type="Pfam" id="PF03067">
    <property type="entry name" value="LPMO_10"/>
    <property type="match status" value="1"/>
</dbReference>
<keyword evidence="1 4" id="KW-0732">Signal</keyword>
<evidence type="ECO:0000256" key="4">
    <source>
        <dbReference type="SAM" id="SignalP"/>
    </source>
</evidence>
<feature type="compositionally biased region" description="Pro residues" evidence="3">
    <location>
        <begin position="177"/>
        <end position="208"/>
    </location>
</feature>
<keyword evidence="7" id="KW-1185">Reference proteome</keyword>
<dbReference type="Proteomes" id="UP000655044">
    <property type="component" value="Unassembled WGS sequence"/>
</dbReference>
<dbReference type="InterPro" id="IPR014756">
    <property type="entry name" value="Ig_E-set"/>
</dbReference>